<proteinExistence type="predicted"/>
<sequence>MIDETTADIVRCVYAALAIIAGCGFVATLIIRWDVLQLGEKILRTGLVVEHVVITYGAYTALQLDYPPTAVGLAMTAALAVVISGFAVWVADIVLHGDDGPIRLTDHR</sequence>
<gene>
    <name evidence="2" type="ORF">GCM10009737_08410</name>
</gene>
<keyword evidence="1" id="KW-0472">Membrane</keyword>
<keyword evidence="3" id="KW-1185">Reference proteome</keyword>
<keyword evidence="1" id="KW-0812">Transmembrane</keyword>
<evidence type="ECO:0000313" key="3">
    <source>
        <dbReference type="Proteomes" id="UP001501612"/>
    </source>
</evidence>
<accession>A0ABP5AE65</accession>
<evidence type="ECO:0000313" key="2">
    <source>
        <dbReference type="EMBL" id="GAA1909460.1"/>
    </source>
</evidence>
<dbReference type="EMBL" id="BAAAMY010000002">
    <property type="protein sequence ID" value="GAA1909460.1"/>
    <property type="molecule type" value="Genomic_DNA"/>
</dbReference>
<reference evidence="3" key="1">
    <citation type="journal article" date="2019" name="Int. J. Syst. Evol. Microbiol.">
        <title>The Global Catalogue of Microorganisms (GCM) 10K type strain sequencing project: providing services to taxonomists for standard genome sequencing and annotation.</title>
        <authorList>
            <consortium name="The Broad Institute Genomics Platform"/>
            <consortium name="The Broad Institute Genome Sequencing Center for Infectious Disease"/>
            <person name="Wu L."/>
            <person name="Ma J."/>
        </authorList>
    </citation>
    <scope>NUCLEOTIDE SEQUENCE [LARGE SCALE GENOMIC DNA]</scope>
    <source>
        <strain evidence="3">JCM 14046</strain>
    </source>
</reference>
<feature type="transmembrane region" description="Helical" evidence="1">
    <location>
        <begin position="70"/>
        <end position="95"/>
    </location>
</feature>
<evidence type="ECO:0008006" key="4">
    <source>
        <dbReference type="Google" id="ProtNLM"/>
    </source>
</evidence>
<comment type="caution">
    <text evidence="2">The sequence shown here is derived from an EMBL/GenBank/DDBJ whole genome shotgun (WGS) entry which is preliminary data.</text>
</comment>
<organism evidence="2 3">
    <name type="scientific">Nocardioides lentus</name>
    <dbReference type="NCBI Taxonomy" id="338077"/>
    <lineage>
        <taxon>Bacteria</taxon>
        <taxon>Bacillati</taxon>
        <taxon>Actinomycetota</taxon>
        <taxon>Actinomycetes</taxon>
        <taxon>Propionibacteriales</taxon>
        <taxon>Nocardioidaceae</taxon>
        <taxon>Nocardioides</taxon>
    </lineage>
</organism>
<evidence type="ECO:0000256" key="1">
    <source>
        <dbReference type="SAM" id="Phobius"/>
    </source>
</evidence>
<keyword evidence="1" id="KW-1133">Transmembrane helix</keyword>
<feature type="transmembrane region" description="Helical" evidence="1">
    <location>
        <begin position="12"/>
        <end position="33"/>
    </location>
</feature>
<dbReference type="RefSeq" id="WP_344004191.1">
    <property type="nucleotide sequence ID" value="NZ_BAAAMY010000002.1"/>
</dbReference>
<name>A0ABP5AE65_9ACTN</name>
<protein>
    <recommendedName>
        <fullName evidence="4">PH regulation protein F</fullName>
    </recommendedName>
</protein>
<dbReference type="Proteomes" id="UP001501612">
    <property type="component" value="Unassembled WGS sequence"/>
</dbReference>